<dbReference type="InterPro" id="IPR033946">
    <property type="entry name" value="Ubiquinol_oxase_su3_dom"/>
</dbReference>
<evidence type="ECO:0000256" key="14">
    <source>
        <dbReference type="ARBA" id="ARBA00031884"/>
    </source>
</evidence>
<dbReference type="GO" id="GO:0019646">
    <property type="term" value="P:aerobic electron transport chain"/>
    <property type="evidence" value="ECO:0007669"/>
    <property type="project" value="InterPro"/>
</dbReference>
<dbReference type="EMBL" id="JABXXR010000036">
    <property type="protein sequence ID" value="NVN40303.1"/>
    <property type="molecule type" value="Genomic_DNA"/>
</dbReference>
<keyword evidence="8" id="KW-0249">Electron transport</keyword>
<evidence type="ECO:0000256" key="15">
    <source>
        <dbReference type="ARBA" id="ARBA00032189"/>
    </source>
</evidence>
<dbReference type="InterPro" id="IPR000298">
    <property type="entry name" value="Cyt_c_oxidase-like_su3"/>
</dbReference>
<proteinExistence type="inferred from homology"/>
<dbReference type="InterPro" id="IPR013833">
    <property type="entry name" value="Cyt_c_oxidase_su3_a-hlx"/>
</dbReference>
<evidence type="ECO:0000313" key="21">
    <source>
        <dbReference type="Proteomes" id="UP000585665"/>
    </source>
</evidence>
<keyword evidence="5" id="KW-0813">Transport</keyword>
<sequence length="203" mass="22601">MAENIMAHGADHAHDEHHHELPTIFGFWLYLMTDCIVFGTLFCVFAVMRNQFAGGPTGKELFDLQGVGLETAILLLSSITYGFGMISAHKGKSGPLLGWFAITFLLGLSFLGLEIREFSHMIAEGNGPDRSAFLSAFFTLVGTHGLHVTFGLIWMAVLMVQSAGKTVFSERLLNKLTMLSLFWHFLDIVWICVFTFVYLMSVI</sequence>
<evidence type="ECO:0000256" key="12">
    <source>
        <dbReference type="ARBA" id="ARBA00025694"/>
    </source>
</evidence>
<evidence type="ECO:0000256" key="10">
    <source>
        <dbReference type="ARBA" id="ARBA00023002"/>
    </source>
</evidence>
<evidence type="ECO:0000259" key="19">
    <source>
        <dbReference type="PROSITE" id="PS50253"/>
    </source>
</evidence>
<dbReference type="PANTHER" id="PTHR11403">
    <property type="entry name" value="CYTOCHROME C OXIDASE SUBUNIT III"/>
    <property type="match status" value="1"/>
</dbReference>
<evidence type="ECO:0000256" key="6">
    <source>
        <dbReference type="ARBA" id="ARBA00022475"/>
    </source>
</evidence>
<feature type="transmembrane region" description="Helical" evidence="18">
    <location>
        <begin position="27"/>
        <end position="47"/>
    </location>
</feature>
<evidence type="ECO:0000256" key="3">
    <source>
        <dbReference type="ARBA" id="ARBA00011700"/>
    </source>
</evidence>
<comment type="subcellular location">
    <subcellularLocation>
        <location evidence="1 17">Cell membrane</location>
        <topology evidence="1 17">Multi-pass membrane protein</topology>
    </subcellularLocation>
</comment>
<comment type="similarity">
    <text evidence="2 17">Belongs to the cytochrome c oxidase subunit 3 family.</text>
</comment>
<accession>A0A850PBJ8</accession>
<name>A0A850PBJ8_9PROT</name>
<evidence type="ECO:0000313" key="20">
    <source>
        <dbReference type="EMBL" id="NVN40303.1"/>
    </source>
</evidence>
<evidence type="ECO:0000256" key="2">
    <source>
        <dbReference type="ARBA" id="ARBA00010581"/>
    </source>
</evidence>
<evidence type="ECO:0000256" key="16">
    <source>
        <dbReference type="ARBA" id="ARBA00032717"/>
    </source>
</evidence>
<evidence type="ECO:0000256" key="5">
    <source>
        <dbReference type="ARBA" id="ARBA00022448"/>
    </source>
</evidence>
<evidence type="ECO:0000256" key="9">
    <source>
        <dbReference type="ARBA" id="ARBA00022989"/>
    </source>
</evidence>
<evidence type="ECO:0000256" key="7">
    <source>
        <dbReference type="ARBA" id="ARBA00022692"/>
    </source>
</evidence>
<keyword evidence="21" id="KW-1185">Reference proteome</keyword>
<keyword evidence="10" id="KW-0560">Oxidoreductase</keyword>
<dbReference type="Gene3D" id="1.20.120.80">
    <property type="entry name" value="Cytochrome c oxidase, subunit III, four-helix bundle"/>
    <property type="match status" value="1"/>
</dbReference>
<evidence type="ECO:0000256" key="17">
    <source>
        <dbReference type="RuleBase" id="RU003376"/>
    </source>
</evidence>
<dbReference type="Proteomes" id="UP000585665">
    <property type="component" value="Unassembled WGS sequence"/>
</dbReference>
<comment type="function">
    <text evidence="12">Cytochrome bo(3) ubiquinol terminal oxidase is the component of the aerobic respiratory chain of E.coli that predominates when cells are grown at high aeration. Has proton pump activity across the membrane in addition to electron transfer, pumping 2 protons/electron.</text>
</comment>
<dbReference type="InterPro" id="IPR024791">
    <property type="entry name" value="Cyt_c/ubiquinol_Oxase_su3"/>
</dbReference>
<dbReference type="GO" id="GO:0004129">
    <property type="term" value="F:cytochrome-c oxidase activity"/>
    <property type="evidence" value="ECO:0007669"/>
    <property type="project" value="InterPro"/>
</dbReference>
<dbReference type="InterPro" id="IPR014206">
    <property type="entry name" value="Cyt_c_ubiqinol_oxidase_su3"/>
</dbReference>
<evidence type="ECO:0000256" key="18">
    <source>
        <dbReference type="SAM" id="Phobius"/>
    </source>
</evidence>
<comment type="subunit">
    <text evidence="3">Heterooctamer of two A chains, two B chains, two C chains and two D chains.</text>
</comment>
<keyword evidence="11 18" id="KW-0472">Membrane</keyword>
<dbReference type="SUPFAM" id="SSF81452">
    <property type="entry name" value="Cytochrome c oxidase subunit III-like"/>
    <property type="match status" value="1"/>
</dbReference>
<organism evidence="20 21">
    <name type="scientific">Ameyamaea chiangmaiensis</name>
    <dbReference type="NCBI Taxonomy" id="442969"/>
    <lineage>
        <taxon>Bacteria</taxon>
        <taxon>Pseudomonadati</taxon>
        <taxon>Pseudomonadota</taxon>
        <taxon>Alphaproteobacteria</taxon>
        <taxon>Acetobacterales</taxon>
        <taxon>Acetobacteraceae</taxon>
        <taxon>Ameyamaea</taxon>
    </lineage>
</organism>
<evidence type="ECO:0000256" key="11">
    <source>
        <dbReference type="ARBA" id="ARBA00023136"/>
    </source>
</evidence>
<feature type="transmembrane region" description="Helical" evidence="18">
    <location>
        <begin position="96"/>
        <end position="113"/>
    </location>
</feature>
<evidence type="ECO:0000256" key="13">
    <source>
        <dbReference type="ARBA" id="ARBA00030072"/>
    </source>
</evidence>
<dbReference type="Pfam" id="PF00510">
    <property type="entry name" value="COX3"/>
    <property type="match status" value="1"/>
</dbReference>
<keyword evidence="6" id="KW-1003">Cell membrane</keyword>
<feature type="transmembrane region" description="Helical" evidence="18">
    <location>
        <begin position="181"/>
        <end position="200"/>
    </location>
</feature>
<feature type="transmembrane region" description="Helical" evidence="18">
    <location>
        <begin position="133"/>
        <end position="160"/>
    </location>
</feature>
<reference evidence="20 21" key="1">
    <citation type="submission" date="2020-06" db="EMBL/GenBank/DDBJ databases">
        <title>Description of novel acetic acid bacteria.</title>
        <authorList>
            <person name="Sombolestani A."/>
        </authorList>
    </citation>
    <scope>NUCLEOTIDE SEQUENCE [LARGE SCALE GENOMIC DNA]</scope>
    <source>
        <strain evidence="20 21">LMG 27010</strain>
    </source>
</reference>
<feature type="domain" description="Heme-copper oxidase subunit III family profile" evidence="19">
    <location>
        <begin position="1"/>
        <end position="202"/>
    </location>
</feature>
<dbReference type="CDD" id="cd02863">
    <property type="entry name" value="Ubiquinol_oxidase_III"/>
    <property type="match status" value="1"/>
</dbReference>
<dbReference type="AlphaFoldDB" id="A0A850PBJ8"/>
<comment type="caution">
    <text evidence="20">The sequence shown here is derived from an EMBL/GenBank/DDBJ whole genome shotgun (WGS) entry which is preliminary data.</text>
</comment>
<dbReference type="FunFam" id="1.20.120.80:FF:000001">
    <property type="entry name" value="Cytochrome (Ubi)quinol oxidase subunit III"/>
    <property type="match status" value="1"/>
</dbReference>
<dbReference type="NCBIfam" id="TIGR02842">
    <property type="entry name" value="CyoC"/>
    <property type="match status" value="1"/>
</dbReference>
<evidence type="ECO:0000256" key="1">
    <source>
        <dbReference type="ARBA" id="ARBA00004651"/>
    </source>
</evidence>
<dbReference type="GO" id="GO:0005886">
    <property type="term" value="C:plasma membrane"/>
    <property type="evidence" value="ECO:0007669"/>
    <property type="project" value="UniProtKB-SubCell"/>
</dbReference>
<gene>
    <name evidence="20" type="primary">cyoC</name>
    <name evidence="20" type="ORF">HUK82_06970</name>
</gene>
<dbReference type="InterPro" id="IPR035973">
    <property type="entry name" value="Cyt_c_oxidase_su3-like_sf"/>
</dbReference>
<evidence type="ECO:0000256" key="4">
    <source>
        <dbReference type="ARBA" id="ARBA00014687"/>
    </source>
</evidence>
<dbReference type="PANTHER" id="PTHR11403:SF2">
    <property type="entry name" value="CYTOCHROME BO(3) UBIQUINOL OXIDASE SUBUNIT 3"/>
    <property type="match status" value="1"/>
</dbReference>
<keyword evidence="7 17" id="KW-0812">Transmembrane</keyword>
<keyword evidence="9 18" id="KW-1133">Transmembrane helix</keyword>
<protein>
    <recommendedName>
        <fullName evidence="4">Cytochrome bo(3) ubiquinol oxidase subunit 3</fullName>
    </recommendedName>
    <alternativeName>
        <fullName evidence="15">Cytochrome o ubiquinol oxidase subunit 3</fullName>
    </alternativeName>
    <alternativeName>
        <fullName evidence="13">Oxidase bo(3) subunit 3</fullName>
    </alternativeName>
    <alternativeName>
        <fullName evidence="16">Ubiquinol oxidase polypeptide III</fullName>
    </alternativeName>
    <alternativeName>
        <fullName evidence="14">Ubiquinol oxidase subunit 3</fullName>
    </alternativeName>
</protein>
<dbReference type="RefSeq" id="WP_176613273.1">
    <property type="nucleotide sequence ID" value="NZ_JABXXR010000036.1"/>
</dbReference>
<feature type="transmembrane region" description="Helical" evidence="18">
    <location>
        <begin position="67"/>
        <end position="84"/>
    </location>
</feature>
<evidence type="ECO:0000256" key="8">
    <source>
        <dbReference type="ARBA" id="ARBA00022982"/>
    </source>
</evidence>
<dbReference type="GO" id="GO:0009486">
    <property type="term" value="F:cytochrome bo3 ubiquinol oxidase activity"/>
    <property type="evidence" value="ECO:0007669"/>
    <property type="project" value="InterPro"/>
</dbReference>
<dbReference type="PROSITE" id="PS50253">
    <property type="entry name" value="COX3"/>
    <property type="match status" value="1"/>
</dbReference>